<dbReference type="InterPro" id="IPR059100">
    <property type="entry name" value="TSP3_bac"/>
</dbReference>
<keyword evidence="3" id="KW-0732">Signal</keyword>
<reference evidence="6 7" key="1">
    <citation type="journal article" date="2016" name="Nat. Commun.">
        <title>Thousands of microbial genomes shed light on interconnected biogeochemical processes in an aquifer system.</title>
        <authorList>
            <person name="Anantharaman K."/>
            <person name="Brown C.T."/>
            <person name="Hug L.A."/>
            <person name="Sharon I."/>
            <person name="Castelle C.J."/>
            <person name="Probst A.J."/>
            <person name="Thomas B.C."/>
            <person name="Singh A."/>
            <person name="Wilkins M.J."/>
            <person name="Karaoz U."/>
            <person name="Brodie E.L."/>
            <person name="Williams K.H."/>
            <person name="Hubbard S.S."/>
            <person name="Banfield J.F."/>
        </authorList>
    </citation>
    <scope>NUCLEOTIDE SEQUENCE [LARGE SCALE GENOMIC DNA]</scope>
</reference>
<evidence type="ECO:0000256" key="3">
    <source>
        <dbReference type="ARBA" id="ARBA00022729"/>
    </source>
</evidence>
<keyword evidence="2" id="KW-0964">Secreted</keyword>
<evidence type="ECO:0000313" key="7">
    <source>
        <dbReference type="Proteomes" id="UP000176678"/>
    </source>
</evidence>
<feature type="transmembrane region" description="Helical" evidence="5">
    <location>
        <begin position="7"/>
        <end position="27"/>
    </location>
</feature>
<dbReference type="PROSITE" id="PS00018">
    <property type="entry name" value="EF_HAND_1"/>
    <property type="match status" value="1"/>
</dbReference>
<comment type="subcellular location">
    <subcellularLocation>
        <location evidence="1">Secreted</location>
    </subcellularLocation>
</comment>
<organism evidence="6 7">
    <name type="scientific">Candidatus Uhrbacteria bacterium RIFCSPLOWO2_02_FULL_51_9</name>
    <dbReference type="NCBI Taxonomy" id="1802410"/>
    <lineage>
        <taxon>Bacteria</taxon>
        <taxon>Candidatus Uhriibacteriota</taxon>
    </lineage>
</organism>
<evidence type="ECO:0000313" key="6">
    <source>
        <dbReference type="EMBL" id="OGL89068.1"/>
    </source>
</evidence>
<evidence type="ECO:0000256" key="2">
    <source>
        <dbReference type="ARBA" id="ARBA00022525"/>
    </source>
</evidence>
<comment type="caution">
    <text evidence="6">The sequence shown here is derived from an EMBL/GenBank/DDBJ whole genome shotgun (WGS) entry which is preliminary data.</text>
</comment>
<name>A0A1F7VG15_9BACT</name>
<evidence type="ECO:0000256" key="5">
    <source>
        <dbReference type="SAM" id="Phobius"/>
    </source>
</evidence>
<proteinExistence type="predicted"/>
<evidence type="ECO:0008006" key="8">
    <source>
        <dbReference type="Google" id="ProtNLM"/>
    </source>
</evidence>
<accession>A0A1F7VG15</accession>
<evidence type="ECO:0000256" key="4">
    <source>
        <dbReference type="ARBA" id="ARBA00022837"/>
    </source>
</evidence>
<keyword evidence="5" id="KW-1133">Transmembrane helix</keyword>
<sequence>MTQQQKISLVALGVFAIAVITLGLLHINNGIVRPLAWQRDEPNDGGLSQLQETLLKDTDSDGIVDYEELTQFRTSPYLPDTDGDKVSDAAEIKAGTDPNCATGATCAEATETDVAGTDNKSTPGFVTPAPSSAPDAALDPAALQQFLAGENVTPDLVRKLLAEAGADPKLLEGIDEQTLMQVYAKAVTQMNGENIGTAGAVIVTTTNE</sequence>
<dbReference type="STRING" id="1802410.A3H75_01455"/>
<protein>
    <recommendedName>
        <fullName evidence="8">EF-hand domain-containing protein</fullName>
    </recommendedName>
</protein>
<keyword evidence="4" id="KW-0106">Calcium</keyword>
<dbReference type="Pfam" id="PF18884">
    <property type="entry name" value="TSP3_bac"/>
    <property type="match status" value="1"/>
</dbReference>
<evidence type="ECO:0000256" key="1">
    <source>
        <dbReference type="ARBA" id="ARBA00004613"/>
    </source>
</evidence>
<dbReference type="Proteomes" id="UP000176678">
    <property type="component" value="Unassembled WGS sequence"/>
</dbReference>
<gene>
    <name evidence="6" type="ORF">A3H75_01455</name>
</gene>
<keyword evidence="5" id="KW-0812">Transmembrane</keyword>
<dbReference type="AlphaFoldDB" id="A0A1F7VG15"/>
<dbReference type="EMBL" id="MGES01000016">
    <property type="protein sequence ID" value="OGL89068.1"/>
    <property type="molecule type" value="Genomic_DNA"/>
</dbReference>
<keyword evidence="5" id="KW-0472">Membrane</keyword>
<dbReference type="InterPro" id="IPR018247">
    <property type="entry name" value="EF_Hand_1_Ca_BS"/>
</dbReference>